<sequence length="224" mass="24485">MTLLPVRTRTTAGLVSYHLTQLDFNGRRGLESNVAQLGFRRRHTATIASQFEVGAAIVDYQDGTPKTTRPAVAARVILYGQGADRPVVAEASLQRDAATTMTAMLRTRLPIGIATANWETALEGEGGFYTHPVTARRVAFALVDTVGARTTITMEGSYAWTFPFHAPGLRADTYRSAITLSVPVRSRVTAQTGYKFVRQVDPNRADPVNYRRGRIFVALTAGLQ</sequence>
<reference evidence="3 4" key="1">
    <citation type="journal article" date="2019" name="Nat. Microbiol.">
        <title>Mediterranean grassland soil C-N compound turnover is dependent on rainfall and depth, and is mediated by genomically divergent microorganisms.</title>
        <authorList>
            <person name="Diamond S."/>
            <person name="Andeer P.F."/>
            <person name="Li Z."/>
            <person name="Crits-Christoph A."/>
            <person name="Burstein D."/>
            <person name="Anantharaman K."/>
            <person name="Lane K.R."/>
            <person name="Thomas B.C."/>
            <person name="Pan C."/>
            <person name="Northen T.R."/>
            <person name="Banfield J.F."/>
        </authorList>
    </citation>
    <scope>NUCLEOTIDE SEQUENCE [LARGE SCALE GENOMIC DNA]</scope>
    <source>
        <strain evidence="1">WS_4</strain>
        <strain evidence="2">WS_7</strain>
    </source>
</reference>
<proteinExistence type="predicted"/>
<dbReference type="EMBL" id="VBOX01000018">
    <property type="protein sequence ID" value="TMQ65549.1"/>
    <property type="molecule type" value="Genomic_DNA"/>
</dbReference>
<dbReference type="AlphaFoldDB" id="A0A538SXM2"/>
<evidence type="ECO:0000313" key="2">
    <source>
        <dbReference type="EMBL" id="TMQ65549.1"/>
    </source>
</evidence>
<organism evidence="1 4">
    <name type="scientific">Eiseniibacteriota bacterium</name>
    <dbReference type="NCBI Taxonomy" id="2212470"/>
    <lineage>
        <taxon>Bacteria</taxon>
        <taxon>Candidatus Eiseniibacteriota</taxon>
    </lineage>
</organism>
<dbReference type="Proteomes" id="UP000317366">
    <property type="component" value="Unassembled WGS sequence"/>
</dbReference>
<evidence type="ECO:0000313" key="3">
    <source>
        <dbReference type="Proteomes" id="UP000317366"/>
    </source>
</evidence>
<evidence type="ECO:0000313" key="4">
    <source>
        <dbReference type="Proteomes" id="UP000319829"/>
    </source>
</evidence>
<protein>
    <submittedName>
        <fullName evidence="1">Uncharacterized protein</fullName>
    </submittedName>
</protein>
<comment type="caution">
    <text evidence="1">The sequence shown here is derived from an EMBL/GenBank/DDBJ whole genome shotgun (WGS) entry which is preliminary data.</text>
</comment>
<evidence type="ECO:0000313" key="1">
    <source>
        <dbReference type="EMBL" id="TMQ56095.1"/>
    </source>
</evidence>
<accession>A0A538SXM2</accession>
<dbReference type="EMBL" id="VBOU01000006">
    <property type="protein sequence ID" value="TMQ56095.1"/>
    <property type="molecule type" value="Genomic_DNA"/>
</dbReference>
<name>A0A538SXM2_UNCEI</name>
<gene>
    <name evidence="1" type="ORF">E6K74_01145</name>
    <name evidence="2" type="ORF">E6K77_02650</name>
</gene>
<dbReference type="Proteomes" id="UP000319829">
    <property type="component" value="Unassembled WGS sequence"/>
</dbReference>